<dbReference type="EMBL" id="VUMU01000027">
    <property type="protein sequence ID" value="MST59265.1"/>
    <property type="molecule type" value="Genomic_DNA"/>
</dbReference>
<proteinExistence type="predicted"/>
<dbReference type="InterPro" id="IPR010982">
    <property type="entry name" value="Lambda_DNA-bd_dom_sf"/>
</dbReference>
<protein>
    <submittedName>
        <fullName evidence="1">Helix-turn-helix transcriptional regulator</fullName>
    </submittedName>
</protein>
<evidence type="ECO:0000313" key="1">
    <source>
        <dbReference type="EMBL" id="MST59265.1"/>
    </source>
</evidence>
<keyword evidence="2" id="KW-1185">Reference proteome</keyword>
<evidence type="ECO:0000313" key="2">
    <source>
        <dbReference type="Proteomes" id="UP000476055"/>
    </source>
</evidence>
<name>A0A6L5YLQ0_9FIRM</name>
<dbReference type="SUPFAM" id="SSF47413">
    <property type="entry name" value="lambda repressor-like DNA-binding domains"/>
    <property type="match status" value="1"/>
</dbReference>
<accession>A0A6L5YLQ0</accession>
<reference evidence="1 2" key="1">
    <citation type="submission" date="2019-08" db="EMBL/GenBank/DDBJ databases">
        <title>In-depth cultivation of the pig gut microbiome towards novel bacterial diversity and tailored functional studies.</title>
        <authorList>
            <person name="Wylensek D."/>
            <person name="Hitch T.C.A."/>
            <person name="Clavel T."/>
        </authorList>
    </citation>
    <scope>NUCLEOTIDE SEQUENCE [LARGE SCALE GENOMIC DNA]</scope>
    <source>
        <strain evidence="1 2">WCA3-601-WT-6H</strain>
    </source>
</reference>
<dbReference type="GO" id="GO:0003677">
    <property type="term" value="F:DNA binding"/>
    <property type="evidence" value="ECO:0007669"/>
    <property type="project" value="InterPro"/>
</dbReference>
<sequence length="129" mass="14671">MKKAPNPQLNRLRTVFEDSGLSNVEISGKLSCSPAYISKLKLQNDVRPRSAFLLSVAHAFNISEQWLISGAGPMRVSLDEKLKFYLESLSTSMDPNDIYIRSFLEKYVSLSSEEQTQFIQILSYLFKTN</sequence>
<dbReference type="InterPro" id="IPR001387">
    <property type="entry name" value="Cro/C1-type_HTH"/>
</dbReference>
<organism evidence="1 2">
    <name type="scientific">Waltera intestinalis</name>
    <dbReference type="NCBI Taxonomy" id="2606635"/>
    <lineage>
        <taxon>Bacteria</taxon>
        <taxon>Bacillati</taxon>
        <taxon>Bacillota</taxon>
        <taxon>Clostridia</taxon>
        <taxon>Lachnospirales</taxon>
        <taxon>Lachnospiraceae</taxon>
        <taxon>Waltera</taxon>
    </lineage>
</organism>
<dbReference type="RefSeq" id="WP_154498876.1">
    <property type="nucleotide sequence ID" value="NZ_VUMU01000027.1"/>
</dbReference>
<dbReference type="AlphaFoldDB" id="A0A6L5YLQ0"/>
<comment type="caution">
    <text evidence="1">The sequence shown here is derived from an EMBL/GenBank/DDBJ whole genome shotgun (WGS) entry which is preliminary data.</text>
</comment>
<dbReference type="CDD" id="cd00093">
    <property type="entry name" value="HTH_XRE"/>
    <property type="match status" value="1"/>
</dbReference>
<dbReference type="Gene3D" id="1.10.260.40">
    <property type="entry name" value="lambda repressor-like DNA-binding domains"/>
    <property type="match status" value="1"/>
</dbReference>
<gene>
    <name evidence="1" type="ORF">FYJ59_13650</name>
</gene>
<dbReference type="Proteomes" id="UP000476055">
    <property type="component" value="Unassembled WGS sequence"/>
</dbReference>